<protein>
    <recommendedName>
        <fullName evidence="12">Endonuclease G, mitochondrial</fullName>
    </recommendedName>
</protein>
<dbReference type="InterPro" id="IPR018524">
    <property type="entry name" value="DNA/RNA_endonuclease_AS"/>
</dbReference>
<dbReference type="GO" id="GO:0004521">
    <property type="term" value="F:RNA endonuclease activity"/>
    <property type="evidence" value="ECO:0007669"/>
    <property type="project" value="TreeGrafter"/>
</dbReference>
<proteinExistence type="inferred from homology"/>
<dbReference type="PaxDb" id="67767-A0A0J7KKK4"/>
<feature type="domain" description="DNA/RNA non-specific endonuclease/pyrophosphatase/phosphodiesterase" evidence="17">
    <location>
        <begin position="474"/>
        <end position="685"/>
    </location>
</feature>
<evidence type="ECO:0000256" key="2">
    <source>
        <dbReference type="ARBA" id="ARBA00004173"/>
    </source>
</evidence>
<evidence type="ECO:0000259" key="16">
    <source>
        <dbReference type="SMART" id="SM00477"/>
    </source>
</evidence>
<evidence type="ECO:0000256" key="12">
    <source>
        <dbReference type="ARBA" id="ARBA00068872"/>
    </source>
</evidence>
<dbReference type="InterPro" id="IPR001604">
    <property type="entry name" value="Endo_G_ENPP1-like_dom"/>
</dbReference>
<keyword evidence="5 14" id="KW-0479">Metal-binding</keyword>
<keyword evidence="10" id="KW-0496">Mitochondrion</keyword>
<comment type="caution">
    <text evidence="18">The sequence shown here is derived from an EMBL/GenBank/DDBJ whole genome shotgun (WGS) entry which is preliminary data.</text>
</comment>
<dbReference type="GO" id="GO:0005743">
    <property type="term" value="C:mitochondrial inner membrane"/>
    <property type="evidence" value="ECO:0007669"/>
    <property type="project" value="TreeGrafter"/>
</dbReference>
<dbReference type="PANTHER" id="PTHR13966:SF5">
    <property type="entry name" value="ENDONUCLEASE G, MITOCHONDRIAL"/>
    <property type="match status" value="1"/>
</dbReference>
<dbReference type="PANTHER" id="PTHR13966">
    <property type="entry name" value="ENDONUCLEASE RELATED"/>
    <property type="match status" value="1"/>
</dbReference>
<dbReference type="GO" id="GO:0003676">
    <property type="term" value="F:nucleic acid binding"/>
    <property type="evidence" value="ECO:0007669"/>
    <property type="project" value="InterPro"/>
</dbReference>
<feature type="region of interest" description="Disordered" evidence="15">
    <location>
        <begin position="210"/>
        <end position="253"/>
    </location>
</feature>
<dbReference type="Gene3D" id="3.70.10.10">
    <property type="match status" value="2"/>
</dbReference>
<evidence type="ECO:0000256" key="3">
    <source>
        <dbReference type="ARBA" id="ARBA00010052"/>
    </source>
</evidence>
<dbReference type="InterPro" id="IPR044929">
    <property type="entry name" value="DNA/RNA_non-sp_Endonuclease_sf"/>
</dbReference>
<dbReference type="GO" id="GO:0006309">
    <property type="term" value="P:apoptotic DNA fragmentation"/>
    <property type="evidence" value="ECO:0007669"/>
    <property type="project" value="TreeGrafter"/>
</dbReference>
<evidence type="ECO:0000259" key="17">
    <source>
        <dbReference type="SMART" id="SM00892"/>
    </source>
</evidence>
<accession>A0A0J7KKK4</accession>
<feature type="compositionally biased region" description="Polar residues" evidence="15">
    <location>
        <begin position="210"/>
        <end position="226"/>
    </location>
</feature>
<feature type="active site" description="Proton acceptor" evidence="13">
    <location>
        <position position="540"/>
    </location>
</feature>
<evidence type="ECO:0000256" key="9">
    <source>
        <dbReference type="ARBA" id="ARBA00022946"/>
    </source>
</evidence>
<evidence type="ECO:0000256" key="5">
    <source>
        <dbReference type="ARBA" id="ARBA00022723"/>
    </source>
</evidence>
<keyword evidence="9" id="KW-0809">Transit peptide</keyword>
<keyword evidence="19" id="KW-1185">Reference proteome</keyword>
<reference evidence="18 19" key="1">
    <citation type="submission" date="2015-04" db="EMBL/GenBank/DDBJ databases">
        <title>Lasius niger genome sequencing.</title>
        <authorList>
            <person name="Konorov E.A."/>
            <person name="Nikitin M.A."/>
            <person name="Kirill M.V."/>
            <person name="Chang P."/>
        </authorList>
    </citation>
    <scope>NUCLEOTIDE SEQUENCE [LARGE SCALE GENOMIC DNA]</scope>
    <source>
        <tissue evidence="18">Whole</tissue>
    </source>
</reference>
<dbReference type="InterPro" id="IPR040255">
    <property type="entry name" value="Non-specific_endonuclease"/>
</dbReference>
<dbReference type="STRING" id="67767.A0A0J7KKK4"/>
<comment type="similarity">
    <text evidence="3">Belongs to the DNA/RNA non-specific endonuclease family.</text>
</comment>
<name>A0A0J7KKK4_LASNI</name>
<keyword evidence="6 18" id="KW-0255">Endonuclease</keyword>
<evidence type="ECO:0000256" key="7">
    <source>
        <dbReference type="ARBA" id="ARBA00022801"/>
    </source>
</evidence>
<evidence type="ECO:0000256" key="14">
    <source>
        <dbReference type="PIRSR" id="PIRSR640255-2"/>
    </source>
</evidence>
<evidence type="ECO:0000256" key="6">
    <source>
        <dbReference type="ARBA" id="ARBA00022759"/>
    </source>
</evidence>
<feature type="domain" description="ENPP1-3/EXOG-like endonuclease/phosphodiesterase" evidence="16">
    <location>
        <begin position="475"/>
        <end position="685"/>
    </location>
</feature>
<evidence type="ECO:0000256" key="11">
    <source>
        <dbReference type="ARBA" id="ARBA00023157"/>
    </source>
</evidence>
<evidence type="ECO:0000313" key="18">
    <source>
        <dbReference type="EMBL" id="KMQ90943.1"/>
    </source>
</evidence>
<dbReference type="SUPFAM" id="SSF54060">
    <property type="entry name" value="His-Me finger endonucleases"/>
    <property type="match status" value="1"/>
</dbReference>
<dbReference type="SMART" id="SM00477">
    <property type="entry name" value="NUC"/>
    <property type="match status" value="1"/>
</dbReference>
<dbReference type="GO" id="GO:0000077">
    <property type="term" value="P:DNA damage checkpoint signaling"/>
    <property type="evidence" value="ECO:0007669"/>
    <property type="project" value="InterPro"/>
</dbReference>
<dbReference type="InterPro" id="IPR046938">
    <property type="entry name" value="DNA_clamp_sf"/>
</dbReference>
<dbReference type="EMBL" id="LBMM01006091">
    <property type="protein sequence ID" value="KMQ90943.1"/>
    <property type="molecule type" value="Genomic_DNA"/>
</dbReference>
<keyword evidence="11" id="KW-1015">Disulfide bond</keyword>
<comment type="subcellular location">
    <subcellularLocation>
        <location evidence="2">Mitochondrion</location>
    </subcellularLocation>
</comment>
<evidence type="ECO:0000313" key="19">
    <source>
        <dbReference type="Proteomes" id="UP000036403"/>
    </source>
</evidence>
<comment type="cofactor">
    <cofactor evidence="1">
        <name>Mg(2+)</name>
        <dbReference type="ChEBI" id="CHEBI:18420"/>
    </cofactor>
</comment>
<dbReference type="SMART" id="SM00892">
    <property type="entry name" value="Endonuclease_NS"/>
    <property type="match status" value="1"/>
</dbReference>
<dbReference type="GO" id="GO:0030896">
    <property type="term" value="C:checkpoint clamp complex"/>
    <property type="evidence" value="ECO:0007669"/>
    <property type="project" value="InterPro"/>
</dbReference>
<dbReference type="FunFam" id="3.40.570.10:FF:000002">
    <property type="entry name" value="Endonuclease G, mitochondrial"/>
    <property type="match status" value="1"/>
</dbReference>
<dbReference type="Pfam" id="PF04139">
    <property type="entry name" value="Rad9"/>
    <property type="match status" value="1"/>
</dbReference>
<dbReference type="AlphaFoldDB" id="A0A0J7KKK4"/>
<evidence type="ECO:0000256" key="4">
    <source>
        <dbReference type="ARBA" id="ARBA00022722"/>
    </source>
</evidence>
<feature type="compositionally biased region" description="Basic residues" evidence="15">
    <location>
        <begin position="229"/>
        <end position="252"/>
    </location>
</feature>
<feature type="binding site" evidence="14">
    <location>
        <position position="572"/>
    </location>
    <ligand>
        <name>Mg(2+)</name>
        <dbReference type="ChEBI" id="CHEBI:18420"/>
        <note>catalytic</note>
    </ligand>
</feature>
<keyword evidence="4" id="KW-0540">Nuclease</keyword>
<dbReference type="CDD" id="cd00091">
    <property type="entry name" value="NUC"/>
    <property type="match status" value="1"/>
</dbReference>
<dbReference type="Gene3D" id="3.40.570.10">
    <property type="entry name" value="Extracellular Endonuclease, subunit A"/>
    <property type="match status" value="1"/>
</dbReference>
<evidence type="ECO:0000256" key="1">
    <source>
        <dbReference type="ARBA" id="ARBA00001946"/>
    </source>
</evidence>
<sequence>MKCIVPGGNVKVLAKAIHMLAKIGDEVYVKPQQEFISFCTVNMAKSAYSDITFHKNFFSYYTFGDLEEEEAQKCKISMRVSYTKAGMTNELTSRARTLVDALQNFPQNLIEITLEITLHKLLLRNYIDDASVMVNTTRTQLALGVGEFDRYIAGNETTITFCLKEVRALLTFSESIGIPVSINFETAGRPMLLTLKHQGFEANLLLSTLNPDNDSQSNSSTVNRQVQPIRKRSASSRSISRRVNRSSNRIKKSTVSAKLVVNNTFKNRPEEKTNQTLNQTTSTNIVSTEANNSMNSAQERNLKQSRLLSLNPVSATSSVTGKKIPDDQRKLVNSVFSNIAKRKSASDEEDCKLQEQTTGECIDLQESVPRSPPLLRQATKRARQVTFNLVALTSVGLGGWYVGKFSEQRRYSNEKDNETNVLSRMPIRNMPGLPLFGTVSAATSLTSAENNREMGSKVSQIMKFGFPGLDHVRSYEDFVLSYDRKNKVAHWVFEHLTKERVQCKNEVDRSKCEFKPDQSIHPFFRSENIDYKGSGYDRGHLAAAGNHRVEQKHMEQTFFLSNMAPQVGVGFNRDSWNRLEKHVRKLTNVYKDVYVCTGPLYLPKKELDGKKYVRYEVIGANHVAVPTHFYKVVVGETNDGKLDMEAFVMPNAPIDDNTPLTNFQVPPESIERAAGLLFFDKISRDKLSKINGKSKG</sequence>
<evidence type="ECO:0000256" key="13">
    <source>
        <dbReference type="PIRSR" id="PIRSR640255-1"/>
    </source>
</evidence>
<organism evidence="18 19">
    <name type="scientific">Lasius niger</name>
    <name type="common">Black garden ant</name>
    <dbReference type="NCBI Taxonomy" id="67767"/>
    <lineage>
        <taxon>Eukaryota</taxon>
        <taxon>Metazoa</taxon>
        <taxon>Ecdysozoa</taxon>
        <taxon>Arthropoda</taxon>
        <taxon>Hexapoda</taxon>
        <taxon>Insecta</taxon>
        <taxon>Pterygota</taxon>
        <taxon>Neoptera</taxon>
        <taxon>Endopterygota</taxon>
        <taxon>Hymenoptera</taxon>
        <taxon>Apocrita</taxon>
        <taxon>Aculeata</taxon>
        <taxon>Formicoidea</taxon>
        <taxon>Formicidae</taxon>
        <taxon>Formicinae</taxon>
        <taxon>Lasius</taxon>
        <taxon>Lasius</taxon>
    </lineage>
</organism>
<dbReference type="PROSITE" id="PS01070">
    <property type="entry name" value="NUCLEASE_NON_SPEC"/>
    <property type="match status" value="1"/>
</dbReference>
<dbReference type="GO" id="GO:0046872">
    <property type="term" value="F:metal ion binding"/>
    <property type="evidence" value="ECO:0007669"/>
    <property type="project" value="UniProtKB-KW"/>
</dbReference>
<keyword evidence="8" id="KW-0460">Magnesium</keyword>
<dbReference type="InterPro" id="IPR020821">
    <property type="entry name" value="ENPP1-3/EXOG-like_nuc-like"/>
</dbReference>
<dbReference type="Pfam" id="PF01223">
    <property type="entry name" value="Endonuclease_NS"/>
    <property type="match status" value="1"/>
</dbReference>
<evidence type="ECO:0000256" key="15">
    <source>
        <dbReference type="SAM" id="MobiDB-lite"/>
    </source>
</evidence>
<gene>
    <name evidence="18" type="ORF">RF55_9244</name>
</gene>
<dbReference type="Proteomes" id="UP000036403">
    <property type="component" value="Unassembled WGS sequence"/>
</dbReference>
<dbReference type="GO" id="GO:0000014">
    <property type="term" value="F:single-stranded DNA endodeoxyribonuclease activity"/>
    <property type="evidence" value="ECO:0007669"/>
    <property type="project" value="TreeGrafter"/>
</dbReference>
<evidence type="ECO:0000256" key="10">
    <source>
        <dbReference type="ARBA" id="ARBA00023128"/>
    </source>
</evidence>
<dbReference type="InterPro" id="IPR044925">
    <property type="entry name" value="His-Me_finger_sf"/>
</dbReference>
<dbReference type="OrthoDB" id="5418055at2759"/>
<evidence type="ECO:0000256" key="8">
    <source>
        <dbReference type="ARBA" id="ARBA00022842"/>
    </source>
</evidence>
<dbReference type="SUPFAM" id="SSF55979">
    <property type="entry name" value="DNA clamp"/>
    <property type="match status" value="1"/>
</dbReference>
<dbReference type="InterPro" id="IPR007268">
    <property type="entry name" value="Rad9/Ddc1"/>
</dbReference>
<keyword evidence="7" id="KW-0378">Hydrolase</keyword>